<dbReference type="STRING" id="320771.Cflav_PD4331"/>
<reference evidence="1 2" key="1">
    <citation type="journal article" date="2011" name="J. Bacteriol.">
        <title>Genome sequence of 'Pedosphaera parvula' Ellin514, an aerobic Verrucomicrobial isolate from pasture soil.</title>
        <authorList>
            <person name="Kant R."/>
            <person name="van Passel M.W."/>
            <person name="Sangwan P."/>
            <person name="Palva A."/>
            <person name="Lucas S."/>
            <person name="Copeland A."/>
            <person name="Lapidus A."/>
            <person name="Glavina Del Rio T."/>
            <person name="Dalin E."/>
            <person name="Tice H."/>
            <person name="Bruce D."/>
            <person name="Goodwin L."/>
            <person name="Pitluck S."/>
            <person name="Chertkov O."/>
            <person name="Larimer F.W."/>
            <person name="Land M.L."/>
            <person name="Hauser L."/>
            <person name="Brettin T.S."/>
            <person name="Detter J.C."/>
            <person name="Han S."/>
            <person name="de Vos W.M."/>
            <person name="Janssen P.H."/>
            <person name="Smidt H."/>
        </authorList>
    </citation>
    <scope>NUCLEOTIDE SEQUENCE [LARGE SCALE GENOMIC DNA]</scope>
    <source>
        <strain evidence="1 2">Ellin514</strain>
    </source>
</reference>
<dbReference type="EMBL" id="ABOX02000010">
    <property type="protein sequence ID" value="EEF61310.1"/>
    <property type="molecule type" value="Genomic_DNA"/>
</dbReference>
<protein>
    <submittedName>
        <fullName evidence="1">Uncharacterized protein</fullName>
    </submittedName>
</protein>
<dbReference type="Proteomes" id="UP000003688">
    <property type="component" value="Unassembled WGS sequence"/>
</dbReference>
<proteinExistence type="predicted"/>
<organism evidence="1 2">
    <name type="scientific">Pedosphaera parvula (strain Ellin514)</name>
    <dbReference type="NCBI Taxonomy" id="320771"/>
    <lineage>
        <taxon>Bacteria</taxon>
        <taxon>Pseudomonadati</taxon>
        <taxon>Verrucomicrobiota</taxon>
        <taxon>Pedosphaerae</taxon>
        <taxon>Pedosphaerales</taxon>
        <taxon>Pedosphaeraceae</taxon>
        <taxon>Pedosphaera</taxon>
    </lineage>
</organism>
<name>B9XFE6_PEDPL</name>
<evidence type="ECO:0000313" key="1">
    <source>
        <dbReference type="EMBL" id="EEF61310.1"/>
    </source>
</evidence>
<gene>
    <name evidence="1" type="ORF">Cflav_PD4331</name>
</gene>
<accession>B9XFE6</accession>
<dbReference type="AlphaFoldDB" id="B9XFE6"/>
<keyword evidence="2" id="KW-1185">Reference proteome</keyword>
<sequence length="143" mass="15253" precursor="true">MLLQILLTLWRRGKPCSRRAVMSTGCLILSLILGMTSGCGKHEATPGVTSAYSGFVCAACGAKFYVSGPVSGESCPQCKRTEVQPVLAFVCATDGHTTIDVRRSRLIPCEQCKAQTTSFRDPTEGELQAWGAVQKPKADVAGK</sequence>
<comment type="caution">
    <text evidence="1">The sequence shown here is derived from an EMBL/GenBank/DDBJ whole genome shotgun (WGS) entry which is preliminary data.</text>
</comment>
<evidence type="ECO:0000313" key="2">
    <source>
        <dbReference type="Proteomes" id="UP000003688"/>
    </source>
</evidence>